<dbReference type="GO" id="GO:0016020">
    <property type="term" value="C:membrane"/>
    <property type="evidence" value="ECO:0007669"/>
    <property type="project" value="UniProtKB-SubCell"/>
</dbReference>
<dbReference type="GO" id="GO:0005758">
    <property type="term" value="C:mitochondrial intermembrane space"/>
    <property type="evidence" value="ECO:0007669"/>
    <property type="project" value="UniProtKB-SubCell"/>
</dbReference>
<dbReference type="InterPro" id="IPR024461">
    <property type="entry name" value="CCDC90-like"/>
</dbReference>
<evidence type="ECO:0000256" key="9">
    <source>
        <dbReference type="ARBA" id="ARBA00023128"/>
    </source>
</evidence>
<dbReference type="VEuPathDB" id="FungiDB:CXQ85_004144"/>
<keyword evidence="16" id="KW-1185">Reference proteome</keyword>
<dbReference type="PROSITE" id="PS51808">
    <property type="entry name" value="CHCH"/>
    <property type="match status" value="1"/>
</dbReference>
<evidence type="ECO:0000256" key="12">
    <source>
        <dbReference type="PIRSR" id="PIRSR627179-50"/>
    </source>
</evidence>
<dbReference type="EMBL" id="PKFO01000011">
    <property type="protein sequence ID" value="PVH23850.1"/>
    <property type="molecule type" value="Genomic_DNA"/>
</dbReference>
<feature type="region of interest" description="Disordered" evidence="13">
    <location>
        <begin position="254"/>
        <end position="317"/>
    </location>
</feature>
<keyword evidence="8" id="KW-0175">Coiled coil</keyword>
<dbReference type="RefSeq" id="XP_025344790.1">
    <property type="nucleotide sequence ID" value="XM_025487774.1"/>
</dbReference>
<evidence type="ECO:0000256" key="1">
    <source>
        <dbReference type="ARBA" id="ARBA00004370"/>
    </source>
</evidence>
<dbReference type="FunFam" id="1.10.287.1130:FF:000008">
    <property type="entry name" value="Cx9C motif-containing protein 4, mitochondrial"/>
    <property type="match status" value="1"/>
</dbReference>
<proteinExistence type="inferred from homology"/>
<feature type="transmembrane region" description="Helical" evidence="14">
    <location>
        <begin position="518"/>
        <end position="537"/>
    </location>
</feature>
<feature type="compositionally biased region" description="Basic and acidic residues" evidence="13">
    <location>
        <begin position="302"/>
        <end position="312"/>
    </location>
</feature>
<organism evidence="15 16">
    <name type="scientific">Candidozyma haemuli</name>
    <dbReference type="NCBI Taxonomy" id="45357"/>
    <lineage>
        <taxon>Eukaryota</taxon>
        <taxon>Fungi</taxon>
        <taxon>Dikarya</taxon>
        <taxon>Ascomycota</taxon>
        <taxon>Saccharomycotina</taxon>
        <taxon>Pichiomycetes</taxon>
        <taxon>Metschnikowiaceae</taxon>
        <taxon>Candidozyma</taxon>
    </lineage>
</organism>
<dbReference type="InterPro" id="IPR027179">
    <property type="entry name" value="CMC4"/>
</dbReference>
<evidence type="ECO:0000256" key="5">
    <source>
        <dbReference type="ARBA" id="ARBA00022692"/>
    </source>
</evidence>
<evidence type="ECO:0000256" key="6">
    <source>
        <dbReference type="ARBA" id="ARBA00022737"/>
    </source>
</evidence>
<keyword evidence="11 12" id="KW-1015">Disulfide bond</keyword>
<evidence type="ECO:0000256" key="2">
    <source>
        <dbReference type="ARBA" id="ARBA00004569"/>
    </source>
</evidence>
<dbReference type="STRING" id="45357.A0A2V1B0J1"/>
<comment type="caution">
    <text evidence="15">The sequence shown here is derived from an EMBL/GenBank/DDBJ whole genome shotgun (WGS) entry which is preliminary data.</text>
</comment>
<name>A0A2V1B0J1_9ASCO</name>
<evidence type="ECO:0000256" key="3">
    <source>
        <dbReference type="ARBA" id="ARBA00009858"/>
    </source>
</evidence>
<dbReference type="AlphaFoldDB" id="A0A2V1B0J1"/>
<evidence type="ECO:0000256" key="13">
    <source>
        <dbReference type="SAM" id="MobiDB-lite"/>
    </source>
</evidence>
<feature type="disulfide bond" evidence="12">
    <location>
        <begin position="581"/>
        <end position="612"/>
    </location>
</feature>
<reference evidence="15 16" key="1">
    <citation type="submission" date="2017-12" db="EMBL/GenBank/DDBJ databases">
        <title>Genome Sequence of a Multidrug-Resistant Candida haemulonii Isolate from a Patient with Chronic Leg Ulcers in Israel.</title>
        <authorList>
            <person name="Chow N.A."/>
            <person name="Gade L."/>
            <person name="Batra D."/>
            <person name="Rowe L.A."/>
            <person name="Ben-Ami R."/>
            <person name="Loparev V.N."/>
            <person name="Litvintseva A.P."/>
        </authorList>
    </citation>
    <scope>NUCLEOTIDE SEQUENCE [LARGE SCALE GENOMIC DNA]</scope>
    <source>
        <strain evidence="15 16">B11899</strain>
    </source>
</reference>
<comment type="similarity">
    <text evidence="3">Belongs to the CMC4 family.</text>
</comment>
<evidence type="ECO:0000256" key="11">
    <source>
        <dbReference type="ARBA" id="ARBA00023157"/>
    </source>
</evidence>
<dbReference type="Gene3D" id="1.10.287.1130">
    <property type="entry name" value="CytochromE C oxidase copper chaperone"/>
    <property type="match status" value="1"/>
</dbReference>
<dbReference type="GeneID" id="37009474"/>
<feature type="disulfide bond" evidence="12">
    <location>
        <begin position="613"/>
        <end position="629"/>
    </location>
</feature>
<sequence length="653" mass="74395">MSFARLLVDIEPDFVSSFRGVDHESTFPTLEVVKRKWYSFLFGVITYLIFEKKLVDMVLQYWPIWRDFGIFSWFFTKKKVPLAPSSIAMVASLTPNEGGQPVEPIAYLDANRIMQFPDPEEKKRYENAMAEFDKQTALHMAQEKARLAAELTYLVQWSWELGTVGTVCFFIPDPAKTVDYEAIKEALSEGRRGIVTVVTGAQNIQELDVGSEDREADAVDGVKNMKVYIANQSAFPLSETFDLIISTSTTSPMVSLQAPPLGKSTFPGGPLSRGFKTLHNRTFEEAKKDDKPKAAENTSPGEDGKPSDKDTKVASPDSASLFNFSNPVVVPPVNPEQQTPEVDEESADDFLTTIFENMEPYIDTFDVYKQLTRAGFTPEQSDEVINLLIVQLNSKLSKLSTKYSQEYELENERYLFESAQQELNVDITRNRENHINESINQINVLERDFGTIRDELNNHFIQMKNDIQVAINDQKSENTLMSKNIMLRIKETNHKITTDFTMAMRSEIEGLRWHLSRWGLIAILVSVFSTCASFYIYRIRSFRKDAEKNEFVPLVIYEPSEYDEDDFHADLDPNNSEGNECKPQACAIQDCLQSNGYNESKCTKVIDELYKCCKEFYEKNGPEAQSVCCPKFNLLQTKLKQRSLGKIDAELIK</sequence>
<keyword evidence="10 14" id="KW-0472">Membrane</keyword>
<evidence type="ECO:0000256" key="7">
    <source>
        <dbReference type="ARBA" id="ARBA00022989"/>
    </source>
</evidence>
<evidence type="ECO:0000256" key="8">
    <source>
        <dbReference type="ARBA" id="ARBA00023054"/>
    </source>
</evidence>
<dbReference type="Pfam" id="PF08991">
    <property type="entry name" value="CMC4"/>
    <property type="match status" value="1"/>
</dbReference>
<dbReference type="Proteomes" id="UP000244309">
    <property type="component" value="Unassembled WGS sequence"/>
</dbReference>
<dbReference type="OrthoDB" id="5424147at2759"/>
<dbReference type="PANTHER" id="PTHR14360:SF12">
    <property type="entry name" value="MOZ PROTEIN REPRESENTS A CHROMATIN-ASSOCIATED ACETYLTRANSFERASE"/>
    <property type="match status" value="1"/>
</dbReference>
<dbReference type="Gene3D" id="1.20.5.340">
    <property type="match status" value="1"/>
</dbReference>
<keyword evidence="9" id="KW-0496">Mitochondrion</keyword>
<dbReference type="SUPFAM" id="SSF47072">
    <property type="entry name" value="Cysteine alpha-hairpin motif"/>
    <property type="match status" value="1"/>
</dbReference>
<dbReference type="PANTHER" id="PTHR14360">
    <property type="entry name" value="PROTEIN FMP32, MITOCHONDRIAL"/>
    <property type="match status" value="1"/>
</dbReference>
<keyword evidence="7 14" id="KW-1133">Transmembrane helix</keyword>
<protein>
    <recommendedName>
        <fullName evidence="4">Cx9C motif-containing protein 4, mitochondrial</fullName>
    </recommendedName>
</protein>
<evidence type="ECO:0000313" key="16">
    <source>
        <dbReference type="Proteomes" id="UP000244309"/>
    </source>
</evidence>
<keyword evidence="6" id="KW-0677">Repeat</keyword>
<keyword evidence="5 14" id="KW-0812">Transmembrane</keyword>
<gene>
    <name evidence="15" type="ORF">CXQ85_004144</name>
</gene>
<feature type="compositionally biased region" description="Basic and acidic residues" evidence="13">
    <location>
        <begin position="281"/>
        <end position="294"/>
    </location>
</feature>
<feature type="disulfide bond" evidence="12">
    <location>
        <begin position="591"/>
        <end position="602"/>
    </location>
</feature>
<evidence type="ECO:0000256" key="10">
    <source>
        <dbReference type="ARBA" id="ARBA00023136"/>
    </source>
</evidence>
<dbReference type="Pfam" id="PF07798">
    <property type="entry name" value="CCDC90-like"/>
    <property type="match status" value="1"/>
</dbReference>
<evidence type="ECO:0000256" key="14">
    <source>
        <dbReference type="SAM" id="Phobius"/>
    </source>
</evidence>
<dbReference type="InterPro" id="IPR009069">
    <property type="entry name" value="Cys_alpha_HP_mot_SF"/>
</dbReference>
<evidence type="ECO:0000313" key="15">
    <source>
        <dbReference type="EMBL" id="PVH23850.1"/>
    </source>
</evidence>
<comment type="subcellular location">
    <subcellularLocation>
        <location evidence="1">Membrane</location>
    </subcellularLocation>
    <subcellularLocation>
        <location evidence="2">Mitochondrion intermembrane space</location>
    </subcellularLocation>
</comment>
<accession>A0A2V1B0J1</accession>
<evidence type="ECO:0000256" key="4">
    <source>
        <dbReference type="ARBA" id="ARBA00019406"/>
    </source>
</evidence>